<protein>
    <submittedName>
        <fullName evidence="9">Putative O-acetyltransferase</fullName>
    </submittedName>
</protein>
<dbReference type="RefSeq" id="WP_011967219.1">
    <property type="nucleotide sequence ID" value="NC_009615.1"/>
</dbReference>
<dbReference type="Pfam" id="PF01757">
    <property type="entry name" value="Acyl_transf_3"/>
    <property type="match status" value="1"/>
</dbReference>
<dbReference type="GO" id="GO:0016413">
    <property type="term" value="F:O-acetyltransferase activity"/>
    <property type="evidence" value="ECO:0007669"/>
    <property type="project" value="TreeGrafter"/>
</dbReference>
<evidence type="ECO:0000259" key="8">
    <source>
        <dbReference type="Pfam" id="PF01757"/>
    </source>
</evidence>
<name>A6LGX6_PARD8</name>
<dbReference type="GO" id="GO:0005886">
    <property type="term" value="C:plasma membrane"/>
    <property type="evidence" value="ECO:0007669"/>
    <property type="project" value="UniProtKB-SubCell"/>
</dbReference>
<dbReference type="BioCyc" id="PDIS435591:G1G5A-3315-MONOMER"/>
<dbReference type="InterPro" id="IPR002656">
    <property type="entry name" value="Acyl_transf_3_dom"/>
</dbReference>
<comment type="subcellular location">
    <subcellularLocation>
        <location evidence="1">Cell membrane</location>
        <topology evidence="1">Multi-pass membrane protein</topology>
    </subcellularLocation>
</comment>
<feature type="transmembrane region" description="Helical" evidence="7">
    <location>
        <begin position="293"/>
        <end position="312"/>
    </location>
</feature>
<feature type="transmembrane region" description="Helical" evidence="7">
    <location>
        <begin position="42"/>
        <end position="63"/>
    </location>
</feature>
<keyword evidence="5 7" id="KW-1133">Transmembrane helix</keyword>
<sequence length="332" mass="38323">MNNKACVRYGALDAMRILAAFSVVCIHYQIVPGSMISRYTEVAARFAVPLFFMITGFFLQTVIDKGRFKGYMQKIAILTVGTNVLYLILGFLYGTLDALSIKDVCLQLLGVPVWGGIVWYLFTLIYSCITIYFIYNKLPRLIKFLPLLIIGYFCLVPYSISLIHENGWKSSIVINNFVVEGIPLIALGWNIRPLTKWNINWKVWAFFAMVFTITAIFEARAASQILHSWIQVYFSTIPQTICIMMAALTFPQYKWRLGWLSTAGQKYATYIYIYHFIWANTKSLPSTINDTPYMVWFAFFSALILSVIHVDVMKPLFFNIKKYVRHCCCFRL</sequence>
<gene>
    <name evidence="9" type="ordered locus">BDI_3235</name>
</gene>
<evidence type="ECO:0000256" key="5">
    <source>
        <dbReference type="ARBA" id="ARBA00022989"/>
    </source>
</evidence>
<feature type="transmembrane region" description="Helical" evidence="7">
    <location>
        <begin position="12"/>
        <end position="30"/>
    </location>
</feature>
<comment type="similarity">
    <text evidence="2">Belongs to the acyltransferase 3 family.</text>
</comment>
<evidence type="ECO:0000256" key="6">
    <source>
        <dbReference type="ARBA" id="ARBA00023136"/>
    </source>
</evidence>
<keyword evidence="4 7" id="KW-0812">Transmembrane</keyword>
<evidence type="ECO:0000313" key="10">
    <source>
        <dbReference type="Proteomes" id="UP000000566"/>
    </source>
</evidence>
<dbReference type="STRING" id="435591.BDI_3235"/>
<dbReference type="AlphaFoldDB" id="A6LGX6"/>
<evidence type="ECO:0000313" key="9">
    <source>
        <dbReference type="EMBL" id="ABR44940.1"/>
    </source>
</evidence>
<dbReference type="eggNOG" id="COG0474">
    <property type="taxonomic scope" value="Bacteria"/>
</dbReference>
<dbReference type="PANTHER" id="PTHR40074">
    <property type="entry name" value="O-ACETYLTRANSFERASE WECH"/>
    <property type="match status" value="1"/>
</dbReference>
<feature type="transmembrane region" description="Helical" evidence="7">
    <location>
        <begin position="75"/>
        <end position="93"/>
    </location>
</feature>
<feature type="transmembrane region" description="Helical" evidence="7">
    <location>
        <begin position="257"/>
        <end position="278"/>
    </location>
</feature>
<dbReference type="Proteomes" id="UP000000566">
    <property type="component" value="Chromosome"/>
</dbReference>
<reference evidence="9 10" key="1">
    <citation type="journal article" date="2007" name="PLoS Biol.">
        <title>Evolution of symbiotic bacteria in the distal human intestine.</title>
        <authorList>
            <person name="Xu J."/>
            <person name="Mahowald M.A."/>
            <person name="Ley R.E."/>
            <person name="Lozupone C.A."/>
            <person name="Hamady M."/>
            <person name="Martens E.C."/>
            <person name="Henrissat B."/>
            <person name="Coutinho P.M."/>
            <person name="Minx P."/>
            <person name="Latreille P."/>
            <person name="Cordum H."/>
            <person name="Van Brunt A."/>
            <person name="Kim K."/>
            <person name="Fulton R.S."/>
            <person name="Fulton L.A."/>
            <person name="Clifton S.W."/>
            <person name="Wilson R.K."/>
            <person name="Knight R.D."/>
            <person name="Gordon J.I."/>
        </authorList>
    </citation>
    <scope>NUCLEOTIDE SEQUENCE [LARGE SCALE GENOMIC DNA]</scope>
    <source>
        <strain evidence="10">ATCC 8503 / DSM 20701 / CIP 104284 / JCM 5825 / NCTC 11152</strain>
    </source>
</reference>
<feature type="transmembrane region" description="Helical" evidence="7">
    <location>
        <begin position="203"/>
        <end position="223"/>
    </location>
</feature>
<dbReference type="PaxDb" id="435591-BDI_3235"/>
<dbReference type="GO" id="GO:0009246">
    <property type="term" value="P:enterobacterial common antigen biosynthetic process"/>
    <property type="evidence" value="ECO:0007669"/>
    <property type="project" value="TreeGrafter"/>
</dbReference>
<accession>A6LGX6</accession>
<evidence type="ECO:0000256" key="1">
    <source>
        <dbReference type="ARBA" id="ARBA00004651"/>
    </source>
</evidence>
<organism evidence="9 10">
    <name type="scientific">Parabacteroides distasonis (strain ATCC 8503 / DSM 20701 / CIP 104284 / JCM 5825 / NCTC 11152)</name>
    <dbReference type="NCBI Taxonomy" id="435591"/>
    <lineage>
        <taxon>Bacteria</taxon>
        <taxon>Pseudomonadati</taxon>
        <taxon>Bacteroidota</taxon>
        <taxon>Bacteroidia</taxon>
        <taxon>Bacteroidales</taxon>
        <taxon>Tannerellaceae</taxon>
        <taxon>Parabacteroides</taxon>
    </lineage>
</organism>
<dbReference type="KEGG" id="pdi:BDI_3235"/>
<keyword evidence="10" id="KW-1185">Reference proteome</keyword>
<keyword evidence="3" id="KW-1003">Cell membrane</keyword>
<dbReference type="EMBL" id="CP000140">
    <property type="protein sequence ID" value="ABR44940.1"/>
    <property type="molecule type" value="Genomic_DNA"/>
</dbReference>
<evidence type="ECO:0000256" key="4">
    <source>
        <dbReference type="ARBA" id="ARBA00022692"/>
    </source>
</evidence>
<proteinExistence type="inferred from homology"/>
<keyword evidence="9" id="KW-0808">Transferase</keyword>
<evidence type="ECO:0000256" key="2">
    <source>
        <dbReference type="ARBA" id="ARBA00007400"/>
    </source>
</evidence>
<evidence type="ECO:0000256" key="3">
    <source>
        <dbReference type="ARBA" id="ARBA00022475"/>
    </source>
</evidence>
<feature type="domain" description="Acyltransferase 3" evidence="8">
    <location>
        <begin position="11"/>
        <end position="308"/>
    </location>
</feature>
<feature type="transmembrane region" description="Helical" evidence="7">
    <location>
        <begin position="113"/>
        <end position="134"/>
    </location>
</feature>
<feature type="transmembrane region" description="Helical" evidence="7">
    <location>
        <begin position="141"/>
        <end position="160"/>
    </location>
</feature>
<dbReference type="PANTHER" id="PTHR40074:SF2">
    <property type="entry name" value="O-ACETYLTRANSFERASE WECH"/>
    <property type="match status" value="1"/>
</dbReference>
<evidence type="ECO:0000256" key="7">
    <source>
        <dbReference type="SAM" id="Phobius"/>
    </source>
</evidence>
<keyword evidence="6 7" id="KW-0472">Membrane</keyword>
<dbReference type="PATRIC" id="fig|435591.13.peg.3195"/>
<feature type="transmembrane region" description="Helical" evidence="7">
    <location>
        <begin position="172"/>
        <end position="191"/>
    </location>
</feature>
<dbReference type="HOGENOM" id="CLU_836132_0_0_10"/>
<feature type="transmembrane region" description="Helical" evidence="7">
    <location>
        <begin position="229"/>
        <end position="250"/>
    </location>
</feature>